<accession>A0ABN2ZER8</accession>
<evidence type="ECO:0008006" key="3">
    <source>
        <dbReference type="Google" id="ProtNLM"/>
    </source>
</evidence>
<proteinExistence type="predicted"/>
<dbReference type="EMBL" id="BAAANT010000011">
    <property type="protein sequence ID" value="GAA2141099.1"/>
    <property type="molecule type" value="Genomic_DNA"/>
</dbReference>
<dbReference type="Proteomes" id="UP001422759">
    <property type="component" value="Unassembled WGS sequence"/>
</dbReference>
<name>A0ABN2ZER8_9ACTN</name>
<reference evidence="1 2" key="1">
    <citation type="journal article" date="2019" name="Int. J. Syst. Evol. Microbiol.">
        <title>The Global Catalogue of Microorganisms (GCM) 10K type strain sequencing project: providing services to taxonomists for standard genome sequencing and annotation.</title>
        <authorList>
            <consortium name="The Broad Institute Genomics Platform"/>
            <consortium name="The Broad Institute Genome Sequencing Center for Infectious Disease"/>
            <person name="Wu L."/>
            <person name="Ma J."/>
        </authorList>
    </citation>
    <scope>NUCLEOTIDE SEQUENCE [LARGE SCALE GENOMIC DNA]</scope>
    <source>
        <strain evidence="1 2">JCM 14560</strain>
    </source>
</reference>
<dbReference type="RefSeq" id="WP_344464008.1">
    <property type="nucleotide sequence ID" value="NZ_BAAANT010000011.1"/>
</dbReference>
<organism evidence="1 2">
    <name type="scientific">Kitasatospora kazusensis</name>
    <dbReference type="NCBI Taxonomy" id="407974"/>
    <lineage>
        <taxon>Bacteria</taxon>
        <taxon>Bacillati</taxon>
        <taxon>Actinomycetota</taxon>
        <taxon>Actinomycetes</taxon>
        <taxon>Kitasatosporales</taxon>
        <taxon>Streptomycetaceae</taxon>
        <taxon>Kitasatospora</taxon>
    </lineage>
</organism>
<gene>
    <name evidence="1" type="ORF">GCM10009760_24970</name>
</gene>
<evidence type="ECO:0000313" key="2">
    <source>
        <dbReference type="Proteomes" id="UP001422759"/>
    </source>
</evidence>
<sequence length="110" mass="12089">MESSPFKIIKTPRFRVQFILGADDDPLTVENIDAVVTAPDKTRWSVTFLTLGEISRIMDRWVGTGEALGGHFFQCPDLVIVREGGLDAMVKALEGIFDEGGPEGVLPRLN</sequence>
<protein>
    <recommendedName>
        <fullName evidence="3">Immunity protein 51 of polymorphic toxin system</fullName>
    </recommendedName>
</protein>
<comment type="caution">
    <text evidence="1">The sequence shown here is derived from an EMBL/GenBank/DDBJ whole genome shotgun (WGS) entry which is preliminary data.</text>
</comment>
<evidence type="ECO:0000313" key="1">
    <source>
        <dbReference type="EMBL" id="GAA2141099.1"/>
    </source>
</evidence>
<keyword evidence="2" id="KW-1185">Reference proteome</keyword>